<protein>
    <recommendedName>
        <fullName evidence="3">DUF2851 domain-containing protein</fullName>
    </recommendedName>
</protein>
<name>A0A401XMQ7_9FLAO</name>
<dbReference type="RefSeq" id="WP_124398327.1">
    <property type="nucleotide sequence ID" value="NZ_BHZE01000019.1"/>
</dbReference>
<dbReference type="InterPro" id="IPR021272">
    <property type="entry name" value="DUF2851"/>
</dbReference>
<dbReference type="Proteomes" id="UP000286715">
    <property type="component" value="Unassembled WGS sequence"/>
</dbReference>
<gene>
    <name evidence="1" type="ORF">JCM31826_17480</name>
</gene>
<dbReference type="Pfam" id="PF11013">
    <property type="entry name" value="DUF2851"/>
    <property type="match status" value="1"/>
</dbReference>
<proteinExistence type="predicted"/>
<evidence type="ECO:0008006" key="3">
    <source>
        <dbReference type="Google" id="ProtNLM"/>
    </source>
</evidence>
<sequence>MRESVLHFVWKNRLFKPLLLKTFDGKPIEILHPGYQNHDSGPDFQNARIRIDGQLWAGNIEIHVHASQWRLHGHHLDQAYKNVVLHVVHTVDIPPTDPNEPPILELKGYLEPEIVNKAENLLSSADEIACSNQIKNVDTETKRAMISRAAIERLEHKYQEKAKVLEAIDYDYHKWLLVEVFNAFGLKANTQPMQSLAMRVPLYKVVQLADERLSIEALLYGLASLLPDKQVDDYTEKLIREFYYLKAKFQIDDCLPAHMWKFHRIQPVSFPTIRLSQVAALLMRWDELVHTVFKKPNLEHLKKLLSVEASSYWNRHYRFGVPSEREFPKKVGNDLIHRILINAIIPLMIGFGKNMDNLDYQNIALEWLEHLPSENNRVIRSMTTYGFPNKSALESQGLLQLRNFYCVKKKCLFCSIGYKIIKS</sequence>
<reference evidence="1 2" key="1">
    <citation type="submission" date="2018-11" db="EMBL/GenBank/DDBJ databases">
        <title>Schleiferia aggregans sp. nov., a moderately thermophilic heterotrophic bacterium isolated from microbial mats at a terrestrial hot spring.</title>
        <authorList>
            <person name="Iino T."/>
            <person name="Ohkuma M."/>
            <person name="Haruta S."/>
        </authorList>
    </citation>
    <scope>NUCLEOTIDE SEQUENCE [LARGE SCALE GENOMIC DNA]</scope>
    <source>
        <strain evidence="1 2">LA</strain>
    </source>
</reference>
<dbReference type="AlphaFoldDB" id="A0A401XMQ7"/>
<dbReference type="EMBL" id="BHZE01000019">
    <property type="protein sequence ID" value="GCD78266.1"/>
    <property type="molecule type" value="Genomic_DNA"/>
</dbReference>
<accession>A0A401XMQ7</accession>
<dbReference type="OrthoDB" id="1005072at2"/>
<organism evidence="1 2">
    <name type="scientific">Thermaurantimonas aggregans</name>
    <dbReference type="NCBI Taxonomy" id="2173829"/>
    <lineage>
        <taxon>Bacteria</taxon>
        <taxon>Pseudomonadati</taxon>
        <taxon>Bacteroidota</taxon>
        <taxon>Flavobacteriia</taxon>
        <taxon>Flavobacteriales</taxon>
        <taxon>Schleiferiaceae</taxon>
        <taxon>Thermaurantimonas</taxon>
    </lineage>
</organism>
<keyword evidence="2" id="KW-1185">Reference proteome</keyword>
<comment type="caution">
    <text evidence="1">The sequence shown here is derived from an EMBL/GenBank/DDBJ whole genome shotgun (WGS) entry which is preliminary data.</text>
</comment>
<evidence type="ECO:0000313" key="2">
    <source>
        <dbReference type="Proteomes" id="UP000286715"/>
    </source>
</evidence>
<evidence type="ECO:0000313" key="1">
    <source>
        <dbReference type="EMBL" id="GCD78266.1"/>
    </source>
</evidence>